<gene>
    <name evidence="1" type="ORF">ENH87_11060</name>
</gene>
<reference evidence="1" key="1">
    <citation type="journal article" date="2020" name="mSystems">
        <title>Genome- and Community-Level Interaction Insights into Carbon Utilization and Element Cycling Functions of Hydrothermarchaeota in Hydrothermal Sediment.</title>
        <authorList>
            <person name="Zhou Z."/>
            <person name="Liu Y."/>
            <person name="Xu W."/>
            <person name="Pan J."/>
            <person name="Luo Z.H."/>
            <person name="Li M."/>
        </authorList>
    </citation>
    <scope>NUCLEOTIDE SEQUENCE [LARGE SCALE GENOMIC DNA]</scope>
    <source>
        <strain evidence="1">HyVt-345</strain>
    </source>
</reference>
<dbReference type="EMBL" id="DRGL01000039">
    <property type="protein sequence ID" value="HEA21446.1"/>
    <property type="molecule type" value="Genomic_DNA"/>
</dbReference>
<comment type="caution">
    <text evidence="1">The sequence shown here is derived from an EMBL/GenBank/DDBJ whole genome shotgun (WGS) entry which is preliminary data.</text>
</comment>
<organism evidence="1">
    <name type="scientific">Pricia antarctica</name>
    <dbReference type="NCBI Taxonomy" id="641691"/>
    <lineage>
        <taxon>Bacteria</taxon>
        <taxon>Pseudomonadati</taxon>
        <taxon>Bacteroidota</taxon>
        <taxon>Flavobacteriia</taxon>
        <taxon>Flavobacteriales</taxon>
        <taxon>Flavobacteriaceae</taxon>
        <taxon>Pricia</taxon>
    </lineage>
</organism>
<name>A0A831QQH3_9FLAO</name>
<evidence type="ECO:0000313" key="1">
    <source>
        <dbReference type="EMBL" id="HEA21446.1"/>
    </source>
</evidence>
<protein>
    <submittedName>
        <fullName evidence="1">Uncharacterized protein</fullName>
    </submittedName>
</protein>
<dbReference type="Proteomes" id="UP000886191">
    <property type="component" value="Unassembled WGS sequence"/>
</dbReference>
<proteinExistence type="predicted"/>
<dbReference type="AlphaFoldDB" id="A0A831QQH3"/>
<accession>A0A831QQH3</accession>
<sequence>MRSERLRGQPEVWGGNMVGSWQFNPFMGRLEKAYTTNDFISRSLVNGSFRESIDALVTSDGATVTLTLTASAGGDLTMQFSDGDNELDVTPGATIVLTAGSDASPTKNFIYIPQSTKVLTKSTSSFPAAEHIKVGFFLVPSAGFVQSDGAYVNQNWNDHLTGTDNQGHLLHIAERSRRLGAQYFTGVDGNGTTSYLTIIANAGSADDVFFKSTAGIVYQMHSHTIPAMDTSSTDKLLVVNQHANNGGSFDDIANLNVLLKDANDVSMSGKYFNLTFIGVANKTGEFDPFMVNLPTGSYNRESDATNDVSGFTVTSVPSAFNKESSTAFEISIITLRHQVSASGTWTHIATKDLRGLSFAGAGAGVSVLDEQFADNIFKIFDEADVTKEMAFDVGTNITTGNTRTYTVPDSDGTMALIDFAQNWTATQTFGTTTKLQFGDSGTFIHQSADGAILISSDGTITLTATNDVDVTNDLHVAGEMKGSRMVLGFNEAASHTNASFNMSIGDVPIGGGSVPTQGYRMPRAGSIVGVSLQIDITTAEAGATMLGDPYINTSFTNFRASVTAASTGIQGGDNTQARGTDTFNAGDYVMMRVTYSFEETGITGKNYIGLIEVQFDT</sequence>